<organism evidence="3 4">
    <name type="scientific">Magnaporthiopsis poae (strain ATCC 64411 / 73-15)</name>
    <name type="common">Kentucky bluegrass fungus</name>
    <name type="synonym">Magnaporthe poae</name>
    <dbReference type="NCBI Taxonomy" id="644358"/>
    <lineage>
        <taxon>Eukaryota</taxon>
        <taxon>Fungi</taxon>
        <taxon>Dikarya</taxon>
        <taxon>Ascomycota</taxon>
        <taxon>Pezizomycotina</taxon>
        <taxon>Sordariomycetes</taxon>
        <taxon>Sordariomycetidae</taxon>
        <taxon>Magnaporthales</taxon>
        <taxon>Magnaporthaceae</taxon>
        <taxon>Magnaporthiopsis</taxon>
    </lineage>
</organism>
<dbReference type="EMBL" id="ADBL01002524">
    <property type="status" value="NOT_ANNOTATED_CDS"/>
    <property type="molecule type" value="Genomic_DNA"/>
</dbReference>
<dbReference type="VEuPathDB" id="FungiDB:MAPG_09847"/>
<protein>
    <submittedName>
        <fullName evidence="2 3">Uncharacterized protein</fullName>
    </submittedName>
</protein>
<feature type="region of interest" description="Disordered" evidence="1">
    <location>
        <begin position="1"/>
        <end position="40"/>
    </location>
</feature>
<dbReference type="EMBL" id="GL876977">
    <property type="protein sequence ID" value="KLU91326.1"/>
    <property type="molecule type" value="Genomic_DNA"/>
</dbReference>
<reference evidence="2" key="3">
    <citation type="submission" date="2011-03" db="EMBL/GenBank/DDBJ databases">
        <title>Annotation of Magnaporthe poae ATCC 64411.</title>
        <authorList>
            <person name="Ma L.-J."/>
            <person name="Dead R."/>
            <person name="Young S.K."/>
            <person name="Zeng Q."/>
            <person name="Gargeya S."/>
            <person name="Fitzgerald M."/>
            <person name="Haas B."/>
            <person name="Abouelleil A."/>
            <person name="Alvarado L."/>
            <person name="Arachchi H.M."/>
            <person name="Berlin A."/>
            <person name="Brown A."/>
            <person name="Chapman S.B."/>
            <person name="Chen Z."/>
            <person name="Dunbar C."/>
            <person name="Freedman E."/>
            <person name="Gearin G."/>
            <person name="Gellesch M."/>
            <person name="Goldberg J."/>
            <person name="Griggs A."/>
            <person name="Gujja S."/>
            <person name="Heiman D."/>
            <person name="Howarth C."/>
            <person name="Larson L."/>
            <person name="Lui A."/>
            <person name="MacDonald P.J.P."/>
            <person name="Mehta T."/>
            <person name="Montmayeur A."/>
            <person name="Murphy C."/>
            <person name="Neiman D."/>
            <person name="Pearson M."/>
            <person name="Priest M."/>
            <person name="Roberts A."/>
            <person name="Saif S."/>
            <person name="Shea T."/>
            <person name="Shenoy N."/>
            <person name="Sisk P."/>
            <person name="Stolte C."/>
            <person name="Sykes S."/>
            <person name="Yandava C."/>
            <person name="Wortman J."/>
            <person name="Nusbaum C."/>
            <person name="Birren B."/>
        </authorList>
    </citation>
    <scope>NUCLEOTIDE SEQUENCE</scope>
    <source>
        <strain evidence="2">ATCC 64411</strain>
    </source>
</reference>
<feature type="compositionally biased region" description="Basic and acidic residues" evidence="1">
    <location>
        <begin position="31"/>
        <end position="40"/>
    </location>
</feature>
<reference evidence="3" key="4">
    <citation type="journal article" date="2015" name="G3 (Bethesda)">
        <title>Genome sequences of three phytopathogenic species of the Magnaporthaceae family of fungi.</title>
        <authorList>
            <person name="Okagaki L.H."/>
            <person name="Nunes C.C."/>
            <person name="Sailsbery J."/>
            <person name="Clay B."/>
            <person name="Brown D."/>
            <person name="John T."/>
            <person name="Oh Y."/>
            <person name="Young N."/>
            <person name="Fitzgerald M."/>
            <person name="Haas B.J."/>
            <person name="Zeng Q."/>
            <person name="Young S."/>
            <person name="Adiconis X."/>
            <person name="Fan L."/>
            <person name="Levin J.Z."/>
            <person name="Mitchell T.K."/>
            <person name="Okubara P.A."/>
            <person name="Farman M.L."/>
            <person name="Kohn L.M."/>
            <person name="Birren B."/>
            <person name="Ma L.-J."/>
            <person name="Dean R.A."/>
        </authorList>
    </citation>
    <scope>NUCLEOTIDE SEQUENCE</scope>
    <source>
        <strain evidence="3">ATCC 64411 / 73-15</strain>
    </source>
</reference>
<keyword evidence="4" id="KW-1185">Reference proteome</keyword>
<reference evidence="3" key="5">
    <citation type="submission" date="2015-06" db="UniProtKB">
        <authorList>
            <consortium name="EnsemblFungi"/>
        </authorList>
    </citation>
    <scope>IDENTIFICATION</scope>
    <source>
        <strain evidence="3">ATCC 64411</strain>
    </source>
</reference>
<reference evidence="2" key="1">
    <citation type="submission" date="2010-05" db="EMBL/GenBank/DDBJ databases">
        <title>The Genome Sequence of Magnaporthe poae strain ATCC 64411.</title>
        <authorList>
            <consortium name="The Broad Institute Genome Sequencing Platform"/>
            <consortium name="Broad Institute Genome Sequencing Center for Infectious Disease"/>
            <person name="Ma L.-J."/>
            <person name="Dead R."/>
            <person name="Young S."/>
            <person name="Zeng Q."/>
            <person name="Koehrsen M."/>
            <person name="Alvarado L."/>
            <person name="Berlin A."/>
            <person name="Chapman S.B."/>
            <person name="Chen Z."/>
            <person name="Freedman E."/>
            <person name="Gellesch M."/>
            <person name="Goldberg J."/>
            <person name="Griggs A."/>
            <person name="Gujja S."/>
            <person name="Heilman E.R."/>
            <person name="Heiman D."/>
            <person name="Hepburn T."/>
            <person name="Howarth C."/>
            <person name="Jen D."/>
            <person name="Larson L."/>
            <person name="Mehta T."/>
            <person name="Neiman D."/>
            <person name="Pearson M."/>
            <person name="Roberts A."/>
            <person name="Saif S."/>
            <person name="Shea T."/>
            <person name="Shenoy N."/>
            <person name="Sisk P."/>
            <person name="Stolte C."/>
            <person name="Sykes S."/>
            <person name="Walk T."/>
            <person name="White J."/>
            <person name="Yandava C."/>
            <person name="Haas B."/>
            <person name="Nusbaum C."/>
            <person name="Birren B."/>
        </authorList>
    </citation>
    <scope>NUCLEOTIDE SEQUENCE</scope>
    <source>
        <strain evidence="2">ATCC 64411</strain>
    </source>
</reference>
<evidence type="ECO:0000313" key="2">
    <source>
        <dbReference type="EMBL" id="KLU91326.1"/>
    </source>
</evidence>
<reference evidence="4" key="2">
    <citation type="submission" date="2010-05" db="EMBL/GenBank/DDBJ databases">
        <title>The genome sequence of Magnaporthe poae strain ATCC 64411.</title>
        <authorList>
            <person name="Ma L.-J."/>
            <person name="Dead R."/>
            <person name="Young S."/>
            <person name="Zeng Q."/>
            <person name="Koehrsen M."/>
            <person name="Alvarado L."/>
            <person name="Berlin A."/>
            <person name="Chapman S.B."/>
            <person name="Chen Z."/>
            <person name="Freedman E."/>
            <person name="Gellesch M."/>
            <person name="Goldberg J."/>
            <person name="Griggs A."/>
            <person name="Gujja S."/>
            <person name="Heilman E.R."/>
            <person name="Heiman D."/>
            <person name="Hepburn T."/>
            <person name="Howarth C."/>
            <person name="Jen D."/>
            <person name="Larson L."/>
            <person name="Mehta T."/>
            <person name="Neiman D."/>
            <person name="Pearson M."/>
            <person name="Roberts A."/>
            <person name="Saif S."/>
            <person name="Shea T."/>
            <person name="Shenoy N."/>
            <person name="Sisk P."/>
            <person name="Stolte C."/>
            <person name="Sykes S."/>
            <person name="Walk T."/>
            <person name="White J."/>
            <person name="Yandava C."/>
            <person name="Haas B."/>
            <person name="Nusbaum C."/>
            <person name="Birren B."/>
        </authorList>
    </citation>
    <scope>NUCLEOTIDE SEQUENCE [LARGE SCALE GENOMIC DNA]</scope>
    <source>
        <strain evidence="4">ATCC 64411 / 73-15</strain>
    </source>
</reference>
<evidence type="ECO:0000313" key="4">
    <source>
        <dbReference type="Proteomes" id="UP000011715"/>
    </source>
</evidence>
<evidence type="ECO:0000313" key="3">
    <source>
        <dbReference type="EnsemblFungi" id="MAPG_09847T0"/>
    </source>
</evidence>
<dbReference type="Proteomes" id="UP000011715">
    <property type="component" value="Unassembled WGS sequence"/>
</dbReference>
<proteinExistence type="predicted"/>
<evidence type="ECO:0000256" key="1">
    <source>
        <dbReference type="SAM" id="MobiDB-lite"/>
    </source>
</evidence>
<sequence>MRDKSNGEKITITGGGGTGKEDNAASESSDDWLKVTAEEDNMDVRRSIARGGSDRATIGAAAETLEGVVCRWREAA</sequence>
<dbReference type="EnsemblFungi" id="MAPG_09847T0">
    <property type="protein sequence ID" value="MAPG_09847T0"/>
    <property type="gene ID" value="MAPG_09847"/>
</dbReference>
<dbReference type="AlphaFoldDB" id="A0A0C4EB07"/>
<gene>
    <name evidence="2" type="ORF">MAPG_09847</name>
</gene>
<accession>A0A0C4EB07</accession>
<name>A0A0C4EB07_MAGP6</name>